<dbReference type="PATRIC" id="fig|1306954.6.peg.868"/>
<evidence type="ECO:0000256" key="1">
    <source>
        <dbReference type="SAM" id="SignalP"/>
    </source>
</evidence>
<sequence>MPTPLTKWLIAALTAITLAGCSNGEQQTAAKPDPVHFDSGDECHVCGMVITNFPGPKGQAFTERQQHTRKFCSTKDMFAWFLQPENENRDHTLYVHNMAETHWDHPDDTHLIDAREAWYVVGSERTGAMGPTLASFETESEATDFAAEYGGQVIGFADITLEHLNAGMAMHGMEGMDGMHDMHNQEDAGIRSGQMTDNHSSHNVH</sequence>
<dbReference type="AlphaFoldDB" id="A0A137S8I3"/>
<proteinExistence type="predicted"/>
<gene>
    <name evidence="2" type="ORF">J122_2580</name>
</gene>
<dbReference type="Gene3D" id="3.30.70.2050">
    <property type="match status" value="1"/>
</dbReference>
<dbReference type="Pfam" id="PF05573">
    <property type="entry name" value="NosL"/>
    <property type="match status" value="1"/>
</dbReference>
<dbReference type="Proteomes" id="UP000070282">
    <property type="component" value="Unassembled WGS sequence"/>
</dbReference>
<organism evidence="2 3">
    <name type="scientific">Marinobacter excellens LAMA 842</name>
    <dbReference type="NCBI Taxonomy" id="1306954"/>
    <lineage>
        <taxon>Bacteria</taxon>
        <taxon>Pseudomonadati</taxon>
        <taxon>Pseudomonadota</taxon>
        <taxon>Gammaproteobacteria</taxon>
        <taxon>Pseudomonadales</taxon>
        <taxon>Marinobacteraceae</taxon>
        <taxon>Marinobacter</taxon>
    </lineage>
</organism>
<dbReference type="InterPro" id="IPR008719">
    <property type="entry name" value="N2O_reductase_NosL"/>
</dbReference>
<dbReference type="PROSITE" id="PS51257">
    <property type="entry name" value="PROKAR_LIPOPROTEIN"/>
    <property type="match status" value="1"/>
</dbReference>
<feature type="chain" id="PRO_5007480342" evidence="1">
    <location>
        <begin position="25"/>
        <end position="205"/>
    </location>
</feature>
<feature type="signal peptide" evidence="1">
    <location>
        <begin position="1"/>
        <end position="24"/>
    </location>
</feature>
<dbReference type="SUPFAM" id="SSF160387">
    <property type="entry name" value="NosL/MerB-like"/>
    <property type="match status" value="1"/>
</dbReference>
<comment type="caution">
    <text evidence="2">The sequence shown here is derived from an EMBL/GenBank/DDBJ whole genome shotgun (WGS) entry which is preliminary data.</text>
</comment>
<accession>A0A137S8I3</accession>
<dbReference type="PANTHER" id="PTHR41247">
    <property type="entry name" value="HTH-TYPE TRANSCRIPTIONAL REPRESSOR YCNK"/>
    <property type="match status" value="1"/>
</dbReference>
<keyword evidence="3" id="KW-1185">Reference proteome</keyword>
<keyword evidence="1" id="KW-0732">Signal</keyword>
<name>A0A137S8I3_9GAMM</name>
<reference evidence="3" key="1">
    <citation type="submission" date="2015-12" db="EMBL/GenBank/DDBJ databases">
        <authorList>
            <person name="Lima A."/>
            <person name="Farahani Zayas N."/>
            <person name="Castro Da Silva M.A."/>
            <person name="Cabral A."/>
            <person name="Pessatti M.L."/>
        </authorList>
    </citation>
    <scope>NUCLEOTIDE SEQUENCE [LARGE SCALE GENOMIC DNA]</scope>
    <source>
        <strain evidence="3">LAMA 842</strain>
    </source>
</reference>
<dbReference type="EMBL" id="LOCO01000014">
    <property type="protein sequence ID" value="KXO08729.1"/>
    <property type="molecule type" value="Genomic_DNA"/>
</dbReference>
<dbReference type="RefSeq" id="WP_082780588.1">
    <property type="nucleotide sequence ID" value="NZ_LOCO01000014.1"/>
</dbReference>
<dbReference type="Gene3D" id="3.30.70.2060">
    <property type="match status" value="1"/>
</dbReference>
<evidence type="ECO:0000313" key="3">
    <source>
        <dbReference type="Proteomes" id="UP000070282"/>
    </source>
</evidence>
<evidence type="ECO:0000313" key="2">
    <source>
        <dbReference type="EMBL" id="KXO08729.1"/>
    </source>
</evidence>
<dbReference type="PANTHER" id="PTHR41247:SF1">
    <property type="entry name" value="HTH-TYPE TRANSCRIPTIONAL REPRESSOR YCNK"/>
    <property type="match status" value="1"/>
</dbReference>
<protein>
    <submittedName>
        <fullName evidence="2">Nitrous oxide reductase maturation protein, outer-membrane lipoprotein NosL</fullName>
    </submittedName>
</protein>
<keyword evidence="2" id="KW-0449">Lipoprotein</keyword>